<dbReference type="GO" id="GO:0030288">
    <property type="term" value="C:outer membrane-bounded periplasmic space"/>
    <property type="evidence" value="ECO:0007669"/>
    <property type="project" value="TreeGrafter"/>
</dbReference>
<feature type="signal peptide" evidence="2">
    <location>
        <begin position="1"/>
        <end position="25"/>
    </location>
</feature>
<dbReference type="CDD" id="cd13544">
    <property type="entry name" value="PBP2_Fbp_like_1"/>
    <property type="match status" value="1"/>
</dbReference>
<reference evidence="3 4" key="2">
    <citation type="submission" date="2020-08" db="EMBL/GenBank/DDBJ databases">
        <title>Stappia taiwanensis sp. nov., isolated from a coastal thermal spring.</title>
        <authorList>
            <person name="Kampfer P."/>
        </authorList>
    </citation>
    <scope>NUCLEOTIDE SEQUENCE [LARGE SCALE GENOMIC DNA]</scope>
    <source>
        <strain evidence="3 4">DSM 23284</strain>
    </source>
</reference>
<keyword evidence="4" id="KW-1185">Reference proteome</keyword>
<dbReference type="GO" id="GO:0015888">
    <property type="term" value="P:thiamine transport"/>
    <property type="evidence" value="ECO:0007669"/>
    <property type="project" value="TreeGrafter"/>
</dbReference>
<dbReference type="AlphaFoldDB" id="A0A838XQ82"/>
<name>A0A838XQ82_9HYPH</name>
<comment type="caution">
    <text evidence="3">The sequence shown here is derived from an EMBL/GenBank/DDBJ whole genome shotgun (WGS) entry which is preliminary data.</text>
</comment>
<dbReference type="GO" id="GO:0030975">
    <property type="term" value="F:thiamine binding"/>
    <property type="evidence" value="ECO:0007669"/>
    <property type="project" value="TreeGrafter"/>
</dbReference>
<dbReference type="Proteomes" id="UP000559404">
    <property type="component" value="Unassembled WGS sequence"/>
</dbReference>
<accession>A0A838XQ82</accession>
<gene>
    <name evidence="3" type="ORF">H1W37_09810</name>
</gene>
<dbReference type="GO" id="GO:0030976">
    <property type="term" value="F:thiamine pyrophosphate binding"/>
    <property type="evidence" value="ECO:0007669"/>
    <property type="project" value="TreeGrafter"/>
</dbReference>
<evidence type="ECO:0000313" key="4">
    <source>
        <dbReference type="Proteomes" id="UP000559404"/>
    </source>
</evidence>
<dbReference type="PANTHER" id="PTHR30006:SF2">
    <property type="entry name" value="ABC TRANSPORTER SUBSTRATE-BINDING PROTEIN"/>
    <property type="match status" value="1"/>
</dbReference>
<dbReference type="SUPFAM" id="SSF53850">
    <property type="entry name" value="Periplasmic binding protein-like II"/>
    <property type="match status" value="1"/>
</dbReference>
<reference evidence="3 4" key="1">
    <citation type="submission" date="2020-07" db="EMBL/GenBank/DDBJ databases">
        <authorList>
            <person name="Li M."/>
        </authorList>
    </citation>
    <scope>NUCLEOTIDE SEQUENCE [LARGE SCALE GENOMIC DNA]</scope>
    <source>
        <strain evidence="3 4">DSM 23284</strain>
    </source>
</reference>
<proteinExistence type="predicted"/>
<dbReference type="PANTHER" id="PTHR30006">
    <property type="entry name" value="THIAMINE-BINDING PERIPLASMIC PROTEIN-RELATED"/>
    <property type="match status" value="1"/>
</dbReference>
<sequence length="342" mass="36722">MKKSLMAATVIATGTLLGAAGTANAAELNLICSADVVICELLVETFEANHDIDVSMVRLSSGEAYAKLRAEARNPKTDIWWGGTGDPHLQAATDGLTMEYKSPMLAELHPWAVKQAESSGYKTVGVYSGALGWGYNTDILKKKGAKAPKCWADLLDPALKGEIQVANPNSSGTAYTALATLVQLMGEDEAFAYLKKLNDNVAQYTKSGSAPVKAAARGETGVGIVFMHDAVSQAVEGFPVAVVAPCEGTGYEIGSMSIVNRARNADEAKVWYDWVLKPETQSLLKDAKSFQLPSNKNAAVPKEAPNLDEVKLIDYDFATYGSTERRRALLERWDREIGAIAN</sequence>
<protein>
    <submittedName>
        <fullName evidence="3">ABC transporter substrate-binding protein</fullName>
    </submittedName>
</protein>
<organism evidence="3 4">
    <name type="scientific">Stappia taiwanensis</name>
    <dbReference type="NCBI Taxonomy" id="992267"/>
    <lineage>
        <taxon>Bacteria</taxon>
        <taxon>Pseudomonadati</taxon>
        <taxon>Pseudomonadota</taxon>
        <taxon>Alphaproteobacteria</taxon>
        <taxon>Hyphomicrobiales</taxon>
        <taxon>Stappiaceae</taxon>
        <taxon>Stappia</taxon>
    </lineage>
</organism>
<dbReference type="EMBL" id="JACEON010000007">
    <property type="protein sequence ID" value="MBA4611947.1"/>
    <property type="molecule type" value="Genomic_DNA"/>
</dbReference>
<evidence type="ECO:0000256" key="2">
    <source>
        <dbReference type="SAM" id="SignalP"/>
    </source>
</evidence>
<dbReference type="PIRSF" id="PIRSF002825">
    <property type="entry name" value="CfbpA"/>
    <property type="match status" value="1"/>
</dbReference>
<dbReference type="Pfam" id="PF13343">
    <property type="entry name" value="SBP_bac_6"/>
    <property type="match status" value="1"/>
</dbReference>
<dbReference type="InterPro" id="IPR026045">
    <property type="entry name" value="Ferric-bd"/>
</dbReference>
<feature type="chain" id="PRO_5032661556" evidence="2">
    <location>
        <begin position="26"/>
        <end position="342"/>
    </location>
</feature>
<evidence type="ECO:0000256" key="1">
    <source>
        <dbReference type="ARBA" id="ARBA00022729"/>
    </source>
</evidence>
<dbReference type="Gene3D" id="3.40.190.10">
    <property type="entry name" value="Periplasmic binding protein-like II"/>
    <property type="match status" value="2"/>
</dbReference>
<evidence type="ECO:0000313" key="3">
    <source>
        <dbReference type="EMBL" id="MBA4611947.1"/>
    </source>
</evidence>
<keyword evidence="1 2" id="KW-0732">Signal</keyword>